<gene>
    <name evidence="2" type="ORF">MANT1106_LOCUS10127</name>
</gene>
<sequence length="251" mass="26805">MGDIADDINEVFSLQSSIFKAIEMLQERTDADTLSDVVIPPWVIQQAEGLVFMWTYKVGMFLSFSAGNGVVLRKKRGPGGEAQWSLPCAISFGGAGFGLDFGAACSSSVCVLNSQEMVAHFGGQHVKLALDAQACAGPVGRSVEGMLNVTADEAANLDAAPCYTYGTSEGLFAGAGMHATWVTVRDASNEDYYRRQLSGPAILGCFGHEAGEMGRRHEEIFRLHAALDKAGGVQRAKLSRNNTAEMRGTPF</sequence>
<dbReference type="InterPro" id="IPR051702">
    <property type="entry name" value="SH3_domain_YSC84-like"/>
</dbReference>
<dbReference type="EMBL" id="HBFC01017046">
    <property type="protein sequence ID" value="CAD8707444.1"/>
    <property type="molecule type" value="Transcribed_RNA"/>
</dbReference>
<dbReference type="InterPro" id="IPR007461">
    <property type="entry name" value="Ysc84_actin-binding"/>
</dbReference>
<dbReference type="Pfam" id="PF04366">
    <property type="entry name" value="Ysc84"/>
    <property type="match status" value="1"/>
</dbReference>
<protein>
    <recommendedName>
        <fullName evidence="1">Ysc84 actin-binding domain-containing protein</fullName>
    </recommendedName>
</protein>
<feature type="domain" description="Ysc84 actin-binding" evidence="1">
    <location>
        <begin position="94"/>
        <end position="206"/>
    </location>
</feature>
<dbReference type="CDD" id="cd11524">
    <property type="entry name" value="SYLF"/>
    <property type="match status" value="1"/>
</dbReference>
<dbReference type="PANTHER" id="PTHR15629:SF2">
    <property type="entry name" value="SH3 DOMAIN-CONTAINING YSC84-LIKE PROTEIN 1"/>
    <property type="match status" value="1"/>
</dbReference>
<organism evidence="2">
    <name type="scientific">Mantoniella antarctica</name>
    <dbReference type="NCBI Taxonomy" id="81844"/>
    <lineage>
        <taxon>Eukaryota</taxon>
        <taxon>Viridiplantae</taxon>
        <taxon>Chlorophyta</taxon>
        <taxon>Mamiellophyceae</taxon>
        <taxon>Mamiellales</taxon>
        <taxon>Mamiellaceae</taxon>
        <taxon>Mantoniella</taxon>
    </lineage>
</organism>
<evidence type="ECO:0000313" key="2">
    <source>
        <dbReference type="EMBL" id="CAD8707444.1"/>
    </source>
</evidence>
<accession>A0A7S0SL65</accession>
<name>A0A7S0SL65_9CHLO</name>
<evidence type="ECO:0000259" key="1">
    <source>
        <dbReference type="Pfam" id="PF04366"/>
    </source>
</evidence>
<proteinExistence type="predicted"/>
<dbReference type="PANTHER" id="PTHR15629">
    <property type="entry name" value="SH3YL1 PROTEIN"/>
    <property type="match status" value="1"/>
</dbReference>
<dbReference type="GO" id="GO:0035091">
    <property type="term" value="F:phosphatidylinositol binding"/>
    <property type="evidence" value="ECO:0007669"/>
    <property type="project" value="TreeGrafter"/>
</dbReference>
<dbReference type="AlphaFoldDB" id="A0A7S0SL65"/>
<reference evidence="2" key="1">
    <citation type="submission" date="2021-01" db="EMBL/GenBank/DDBJ databases">
        <authorList>
            <person name="Corre E."/>
            <person name="Pelletier E."/>
            <person name="Niang G."/>
            <person name="Scheremetjew M."/>
            <person name="Finn R."/>
            <person name="Kale V."/>
            <person name="Holt S."/>
            <person name="Cochrane G."/>
            <person name="Meng A."/>
            <person name="Brown T."/>
            <person name="Cohen L."/>
        </authorList>
    </citation>
    <scope>NUCLEOTIDE SEQUENCE</scope>
    <source>
        <strain evidence="2">SL-175</strain>
    </source>
</reference>